<comment type="caution">
    <text evidence="2">The sequence shown here is derived from an EMBL/GenBank/DDBJ whole genome shotgun (WGS) entry which is preliminary data.</text>
</comment>
<protein>
    <submittedName>
        <fullName evidence="2">(Mediterranean fruit fly) hypothetical protein</fullName>
    </submittedName>
</protein>
<sequence>MREPKDLPEALHLYLKLENQKFRSTHANQQNGFDNYNFRPPLPPRNYPKSPQFYPELAHLAQPQQRFMSYQVAQRPQLHPQRPNIFNRPQYQHGPNQPTGLYQYPQGYHNYNQQQTQRNQHYNPPPRPIAQKPQPKPEPMDIDPSIRINAINYANRPNLKYARKRQPDSNLSNPPMKAQRNFHTTTATSKLSEITTVLSGTCTFSTTSTTIYVLSSSSKTTTTPSRPNIFNRPQYQHGPNHPEPMDIDPSIRINAINYANRPNLKYARKRQPDSNLSNPPMKAQRNFHNGFDNYNFRPPLPPRNYPKSPQFYPELAHLAQPQQRFMSYQVAQRPQLHPQRPNISTDHNTNMDRTNPEPMDIDPSIRINAINYANRPNLKYARKRQPDSNLSNPPMKAQRNFHNGFDNYNFRPPLPPRNYPKSPQFYPELAHLAQPQQRFMSYQVAQRPQLHPQRPNIFNRPQYQHGPNHPEPMDIDPSIRINAINYANRPNLKYARKDNPIQTYQTRL</sequence>
<feature type="region of interest" description="Disordered" evidence="1">
    <location>
        <begin position="159"/>
        <end position="179"/>
    </location>
</feature>
<feature type="region of interest" description="Disordered" evidence="1">
    <location>
        <begin position="218"/>
        <end position="241"/>
    </location>
</feature>
<proteinExistence type="predicted"/>
<organism evidence="2 3">
    <name type="scientific">Ceratitis capitata</name>
    <name type="common">Mediterranean fruit fly</name>
    <name type="synonym">Tephritis capitata</name>
    <dbReference type="NCBI Taxonomy" id="7213"/>
    <lineage>
        <taxon>Eukaryota</taxon>
        <taxon>Metazoa</taxon>
        <taxon>Ecdysozoa</taxon>
        <taxon>Arthropoda</taxon>
        <taxon>Hexapoda</taxon>
        <taxon>Insecta</taxon>
        <taxon>Pterygota</taxon>
        <taxon>Neoptera</taxon>
        <taxon>Endopterygota</taxon>
        <taxon>Diptera</taxon>
        <taxon>Brachycera</taxon>
        <taxon>Muscomorpha</taxon>
        <taxon>Tephritoidea</taxon>
        <taxon>Tephritidae</taxon>
        <taxon>Ceratitis</taxon>
        <taxon>Ceratitis</taxon>
    </lineage>
</organism>
<evidence type="ECO:0000313" key="3">
    <source>
        <dbReference type="Proteomes" id="UP000606786"/>
    </source>
</evidence>
<dbReference type="Proteomes" id="UP000606786">
    <property type="component" value="Unassembled WGS sequence"/>
</dbReference>
<dbReference type="EMBL" id="CAJHJT010000023">
    <property type="protein sequence ID" value="CAD7001468.1"/>
    <property type="molecule type" value="Genomic_DNA"/>
</dbReference>
<feature type="region of interest" description="Disordered" evidence="1">
    <location>
        <begin position="338"/>
        <end position="362"/>
    </location>
</feature>
<evidence type="ECO:0000313" key="2">
    <source>
        <dbReference type="EMBL" id="CAD7001468.1"/>
    </source>
</evidence>
<evidence type="ECO:0000256" key="1">
    <source>
        <dbReference type="SAM" id="MobiDB-lite"/>
    </source>
</evidence>
<name>A0A811UT26_CERCA</name>
<feature type="region of interest" description="Disordered" evidence="1">
    <location>
        <begin position="74"/>
        <end position="143"/>
    </location>
</feature>
<accession>A0A811UT26</accession>
<reference evidence="2" key="1">
    <citation type="submission" date="2020-11" db="EMBL/GenBank/DDBJ databases">
        <authorList>
            <person name="Whitehead M."/>
        </authorList>
    </citation>
    <scope>NUCLEOTIDE SEQUENCE</scope>
    <source>
        <strain evidence="2">EGII</strain>
    </source>
</reference>
<dbReference type="AlphaFoldDB" id="A0A811UT26"/>
<keyword evidence="3" id="KW-1185">Reference proteome</keyword>
<feature type="compositionally biased region" description="Polar residues" evidence="1">
    <location>
        <begin position="341"/>
        <end position="353"/>
    </location>
</feature>
<feature type="compositionally biased region" description="Polar residues" evidence="1">
    <location>
        <begin position="87"/>
        <end position="100"/>
    </location>
</feature>
<gene>
    <name evidence="2" type="ORF">CCAP1982_LOCUS9965</name>
</gene>
<feature type="compositionally biased region" description="Polar residues" evidence="1">
    <location>
        <begin position="109"/>
        <end position="122"/>
    </location>
</feature>